<sequence>MARPDLSRECGQELEKDLSNRLECTSSSSSTIITLTFFLGFLYLSQQSPQKAPSQSTRRFQFIFSVTTYLLILVEKILANHDDDDDDDGVRVLRKNAVDF</sequence>
<dbReference type="Proteomes" id="UP000325313">
    <property type="component" value="Unassembled WGS sequence"/>
</dbReference>
<evidence type="ECO:0000313" key="2">
    <source>
        <dbReference type="Proteomes" id="UP000325313"/>
    </source>
</evidence>
<gene>
    <name evidence="1" type="ORF">PGTUg99_016915</name>
</gene>
<dbReference type="EMBL" id="VDEP01000413">
    <property type="protein sequence ID" value="KAA1086184.1"/>
    <property type="molecule type" value="Genomic_DNA"/>
</dbReference>
<proteinExistence type="predicted"/>
<organism evidence="1 2">
    <name type="scientific">Puccinia graminis f. sp. tritici</name>
    <dbReference type="NCBI Taxonomy" id="56615"/>
    <lineage>
        <taxon>Eukaryota</taxon>
        <taxon>Fungi</taxon>
        <taxon>Dikarya</taxon>
        <taxon>Basidiomycota</taxon>
        <taxon>Pucciniomycotina</taxon>
        <taxon>Pucciniomycetes</taxon>
        <taxon>Pucciniales</taxon>
        <taxon>Pucciniaceae</taxon>
        <taxon>Puccinia</taxon>
    </lineage>
</organism>
<accession>A0A5B0NCF7</accession>
<evidence type="ECO:0000313" key="1">
    <source>
        <dbReference type="EMBL" id="KAA1086184.1"/>
    </source>
</evidence>
<name>A0A5B0NCF7_PUCGR</name>
<protein>
    <submittedName>
        <fullName evidence="1">Uncharacterized protein</fullName>
    </submittedName>
</protein>
<comment type="caution">
    <text evidence="1">The sequence shown here is derived from an EMBL/GenBank/DDBJ whole genome shotgun (WGS) entry which is preliminary data.</text>
</comment>
<reference evidence="1 2" key="1">
    <citation type="submission" date="2019-05" db="EMBL/GenBank/DDBJ databases">
        <title>Emergence of the Ug99 lineage of the wheat stem rust pathogen through somatic hybridization.</title>
        <authorList>
            <person name="Li F."/>
            <person name="Upadhyaya N.M."/>
            <person name="Sperschneider J."/>
            <person name="Matny O."/>
            <person name="Nguyen-Phuc H."/>
            <person name="Mago R."/>
            <person name="Raley C."/>
            <person name="Miller M.E."/>
            <person name="Silverstein K.A.T."/>
            <person name="Henningsen E."/>
            <person name="Hirsch C.D."/>
            <person name="Visser B."/>
            <person name="Pretorius Z.A."/>
            <person name="Steffenson B.J."/>
            <person name="Schwessinger B."/>
            <person name="Dodds P.N."/>
            <person name="Figueroa M."/>
        </authorList>
    </citation>
    <scope>NUCLEOTIDE SEQUENCE [LARGE SCALE GENOMIC DNA]</scope>
    <source>
        <strain evidence="1 2">Ug99</strain>
    </source>
</reference>
<dbReference type="AlphaFoldDB" id="A0A5B0NCF7"/>